<accession>A0A918K654</accession>
<keyword evidence="3" id="KW-0472">Membrane</keyword>
<keyword evidence="3" id="KW-1133">Transmembrane helix</keyword>
<dbReference type="Proteomes" id="UP000626148">
    <property type="component" value="Unassembled WGS sequence"/>
</dbReference>
<gene>
    <name evidence="4" type="ORF">GCM10007392_16970</name>
</gene>
<evidence type="ECO:0000313" key="5">
    <source>
        <dbReference type="Proteomes" id="UP000626148"/>
    </source>
</evidence>
<feature type="compositionally biased region" description="Basic and acidic residues" evidence="2">
    <location>
        <begin position="516"/>
        <end position="538"/>
    </location>
</feature>
<feature type="coiled-coil region" evidence="1">
    <location>
        <begin position="161"/>
        <end position="202"/>
    </location>
</feature>
<comment type="caution">
    <text evidence="4">The sequence shown here is derived from an EMBL/GenBank/DDBJ whole genome shotgun (WGS) entry which is preliminary data.</text>
</comment>
<feature type="compositionally biased region" description="Low complexity" evidence="2">
    <location>
        <begin position="474"/>
        <end position="488"/>
    </location>
</feature>
<dbReference type="RefSeq" id="WP_189608123.1">
    <property type="nucleotide sequence ID" value="NZ_BMXR01000004.1"/>
</dbReference>
<feature type="transmembrane region" description="Helical" evidence="3">
    <location>
        <begin position="6"/>
        <end position="27"/>
    </location>
</feature>
<feature type="coiled-coil region" evidence="1">
    <location>
        <begin position="376"/>
        <end position="403"/>
    </location>
</feature>
<feature type="compositionally biased region" description="Polar residues" evidence="2">
    <location>
        <begin position="500"/>
        <end position="512"/>
    </location>
</feature>
<reference evidence="4" key="1">
    <citation type="journal article" date="2014" name="Int. J. Syst. Evol. Microbiol.">
        <title>Complete genome sequence of Corynebacterium casei LMG S-19264T (=DSM 44701T), isolated from a smear-ripened cheese.</title>
        <authorList>
            <consortium name="US DOE Joint Genome Institute (JGI-PGF)"/>
            <person name="Walter F."/>
            <person name="Albersmeier A."/>
            <person name="Kalinowski J."/>
            <person name="Ruckert C."/>
        </authorList>
    </citation>
    <scope>NUCLEOTIDE SEQUENCE</scope>
    <source>
        <strain evidence="4">KCTC 22169</strain>
    </source>
</reference>
<keyword evidence="1" id="KW-0175">Coiled coil</keyword>
<evidence type="ECO:0000313" key="4">
    <source>
        <dbReference type="EMBL" id="GGX50429.1"/>
    </source>
</evidence>
<protein>
    <submittedName>
        <fullName evidence="4">Uncharacterized protein</fullName>
    </submittedName>
</protein>
<dbReference type="EMBL" id="BMXR01000004">
    <property type="protein sequence ID" value="GGX50429.1"/>
    <property type="molecule type" value="Genomic_DNA"/>
</dbReference>
<keyword evidence="3" id="KW-0812">Transmembrane</keyword>
<organism evidence="4 5">
    <name type="scientific">Saccharospirillum salsuginis</name>
    <dbReference type="NCBI Taxonomy" id="418750"/>
    <lineage>
        <taxon>Bacteria</taxon>
        <taxon>Pseudomonadati</taxon>
        <taxon>Pseudomonadota</taxon>
        <taxon>Gammaproteobacteria</taxon>
        <taxon>Oceanospirillales</taxon>
        <taxon>Saccharospirillaceae</taxon>
        <taxon>Saccharospirillum</taxon>
    </lineage>
</organism>
<feature type="coiled-coil region" evidence="1">
    <location>
        <begin position="268"/>
        <end position="309"/>
    </location>
</feature>
<dbReference type="AlphaFoldDB" id="A0A918K654"/>
<name>A0A918K654_9GAMM</name>
<evidence type="ECO:0000256" key="3">
    <source>
        <dbReference type="SAM" id="Phobius"/>
    </source>
</evidence>
<keyword evidence="5" id="KW-1185">Reference proteome</keyword>
<reference evidence="4" key="2">
    <citation type="submission" date="2020-09" db="EMBL/GenBank/DDBJ databases">
        <authorList>
            <person name="Sun Q."/>
            <person name="Kim S."/>
        </authorList>
    </citation>
    <scope>NUCLEOTIDE SEQUENCE</scope>
    <source>
        <strain evidence="4">KCTC 22169</strain>
    </source>
</reference>
<evidence type="ECO:0000256" key="2">
    <source>
        <dbReference type="SAM" id="MobiDB-lite"/>
    </source>
</evidence>
<sequence>MFINQLTLFILGEIAVVYVVITLFMLYRNRLFHLLVAILKEMRGDTVRRLEAQQQANADLQAELDALRESAGEAGTGGDFAGQLQNRIDELTDRAKQSGTNLKKPPAPDDDYHMDWLRRRILELEKEITTEELSEDDWRPLAENAINDAGLEHSDPNRRAAAAESLDAASLEKQVKQYRTQYESARDRIGILEDELEQLKSINSTESSHYERPEMGMYSDELYKLKCEKFDLQENINKLGLKIQQMDPGSDEHIRELNQQLGLLEKYMKEADVSINLLEKELEAAHHENEALEGQVKDLKNRLKDIATTEDGQSIIDLKNVDKLSGNAGKQAESVANLKDSIEQLRDGEDQERILELQESEVSRLELLVRDSANCIAVLEMELEQAQSTIDQLTQREKDLLAQVSGDGDSEGNVSDRLQGINNQQKESLGELRTQVEAIRQGGDAMDIIVQQEEEIDRLEGLLKEMQSMVAKLESQASGESPSASSRPDSNEDMEEMESLLQQFMTDSQTMLSRIKTLEEENTRLKETSKAGNKEETD</sequence>
<proteinExistence type="predicted"/>
<feature type="region of interest" description="Disordered" evidence="2">
    <location>
        <begin position="471"/>
        <end position="538"/>
    </location>
</feature>
<evidence type="ECO:0000256" key="1">
    <source>
        <dbReference type="SAM" id="Coils"/>
    </source>
</evidence>